<dbReference type="AlphaFoldDB" id="A0A834WJN9"/>
<proteinExistence type="predicted"/>
<protein>
    <submittedName>
        <fullName evidence="2">Uncharacterized protein</fullName>
    </submittedName>
</protein>
<gene>
    <name evidence="2" type="ORF">G2W53_027251</name>
</gene>
<name>A0A834WJN9_9FABA</name>
<organism evidence="2 3">
    <name type="scientific">Senna tora</name>
    <dbReference type="NCBI Taxonomy" id="362788"/>
    <lineage>
        <taxon>Eukaryota</taxon>
        <taxon>Viridiplantae</taxon>
        <taxon>Streptophyta</taxon>
        <taxon>Embryophyta</taxon>
        <taxon>Tracheophyta</taxon>
        <taxon>Spermatophyta</taxon>
        <taxon>Magnoliopsida</taxon>
        <taxon>eudicotyledons</taxon>
        <taxon>Gunneridae</taxon>
        <taxon>Pentapetalae</taxon>
        <taxon>rosids</taxon>
        <taxon>fabids</taxon>
        <taxon>Fabales</taxon>
        <taxon>Fabaceae</taxon>
        <taxon>Caesalpinioideae</taxon>
        <taxon>Cassia clade</taxon>
        <taxon>Senna</taxon>
    </lineage>
</organism>
<evidence type="ECO:0000256" key="1">
    <source>
        <dbReference type="SAM" id="MobiDB-lite"/>
    </source>
</evidence>
<reference evidence="2" key="1">
    <citation type="submission" date="2020-09" db="EMBL/GenBank/DDBJ databases">
        <title>Genome-Enabled Discovery of Anthraquinone Biosynthesis in Senna tora.</title>
        <authorList>
            <person name="Kang S.-H."/>
            <person name="Pandey R.P."/>
            <person name="Lee C.-M."/>
            <person name="Sim J.-S."/>
            <person name="Jeong J.-T."/>
            <person name="Choi B.-S."/>
            <person name="Jung M."/>
            <person name="Ginzburg D."/>
            <person name="Zhao K."/>
            <person name="Won S.Y."/>
            <person name="Oh T.-J."/>
            <person name="Yu Y."/>
            <person name="Kim N.-H."/>
            <person name="Lee O.R."/>
            <person name="Lee T.-H."/>
            <person name="Bashyal P."/>
            <person name="Kim T.-S."/>
            <person name="Lee W.-H."/>
            <person name="Kawkins C."/>
            <person name="Kim C.-K."/>
            <person name="Kim J.S."/>
            <person name="Ahn B.O."/>
            <person name="Rhee S.Y."/>
            <person name="Sohng J.K."/>
        </authorList>
    </citation>
    <scope>NUCLEOTIDE SEQUENCE</scope>
    <source>
        <tissue evidence="2">Leaf</tissue>
    </source>
</reference>
<evidence type="ECO:0000313" key="2">
    <source>
        <dbReference type="EMBL" id="KAF7821796.1"/>
    </source>
</evidence>
<sequence length="191" mass="21307">MPVEEEGGERPRVRQRAQASMTCATLLFEALSNFQGADVLVHFAKWKIASFNSLGAQDTIRARPSGVKREPVSPSKPSPGFGLPEKIRRRKRITRIFLCLWSRAFWGAREPYRLRLFVPLVEGFWGARGPYSLGHFVPLVEGFWGARGPYRLGLFGGACLVGTDPWSCGLLFRVPFAEVVPLLRGLFGTSL</sequence>
<feature type="region of interest" description="Disordered" evidence="1">
    <location>
        <begin position="63"/>
        <end position="84"/>
    </location>
</feature>
<evidence type="ECO:0000313" key="3">
    <source>
        <dbReference type="Proteomes" id="UP000634136"/>
    </source>
</evidence>
<comment type="caution">
    <text evidence="2">The sequence shown here is derived from an EMBL/GenBank/DDBJ whole genome shotgun (WGS) entry which is preliminary data.</text>
</comment>
<dbReference type="Proteomes" id="UP000634136">
    <property type="component" value="Unassembled WGS sequence"/>
</dbReference>
<dbReference type="EMBL" id="JAAIUW010000008">
    <property type="protein sequence ID" value="KAF7821796.1"/>
    <property type="molecule type" value="Genomic_DNA"/>
</dbReference>
<keyword evidence="3" id="KW-1185">Reference proteome</keyword>
<accession>A0A834WJN9</accession>